<proteinExistence type="predicted"/>
<dbReference type="RefSeq" id="WP_161695458.1">
    <property type="nucleotide sequence ID" value="NZ_JAAAMU010000003.1"/>
</dbReference>
<keyword evidence="2" id="KW-1185">Reference proteome</keyword>
<accession>A0A7X4YLE1</accession>
<dbReference type="Proteomes" id="UP000558113">
    <property type="component" value="Unassembled WGS sequence"/>
</dbReference>
<name>A0A7X4YLE1_9BACL</name>
<gene>
    <name evidence="1" type="ORF">GT003_05965</name>
</gene>
<organism evidence="1 2">
    <name type="scientific">Paenibacillus sacheonensis</name>
    <dbReference type="NCBI Taxonomy" id="742054"/>
    <lineage>
        <taxon>Bacteria</taxon>
        <taxon>Bacillati</taxon>
        <taxon>Bacillota</taxon>
        <taxon>Bacilli</taxon>
        <taxon>Bacillales</taxon>
        <taxon>Paenibacillaceae</taxon>
        <taxon>Paenibacillus</taxon>
    </lineage>
</organism>
<evidence type="ECO:0000313" key="1">
    <source>
        <dbReference type="EMBL" id="NBC68525.1"/>
    </source>
</evidence>
<dbReference type="EMBL" id="JAAAMU010000003">
    <property type="protein sequence ID" value="NBC68525.1"/>
    <property type="molecule type" value="Genomic_DNA"/>
</dbReference>
<comment type="caution">
    <text evidence="1">The sequence shown here is derived from an EMBL/GenBank/DDBJ whole genome shotgun (WGS) entry which is preliminary data.</text>
</comment>
<evidence type="ECO:0000313" key="2">
    <source>
        <dbReference type="Proteomes" id="UP000558113"/>
    </source>
</evidence>
<sequence length="219" mass="22844">MTMLLQRRPNDWPSQMVVGAAHDVSNEVTGNVADDVIGSIVDDVIGNVADDITGSIVDDVIGSVVDDVSGSIVDGTGDVADDVTGGVVDLAEIIVDSVVDVFDVFDVVVAVFVNVVAEMTNDLIGLVFVGNAITWVDWNGDIPIGICCGNSVGISCYIFIDFAARISAGIYAGISVGNSLGSITGNFIGHRTREGMVNEIIAYVIHTVDLTNGGRLVRV</sequence>
<dbReference type="AlphaFoldDB" id="A0A7X4YLE1"/>
<protein>
    <submittedName>
        <fullName evidence="1">Uncharacterized protein</fullName>
    </submittedName>
</protein>
<reference evidence="1 2" key="1">
    <citation type="submission" date="2020-01" db="EMBL/GenBank/DDBJ databases">
        <title>Paenibacillus soybeanensis sp. nov. isolated from the nodules of soybean (Glycine max(L.) Merr).</title>
        <authorList>
            <person name="Wang H."/>
        </authorList>
    </citation>
    <scope>NUCLEOTIDE SEQUENCE [LARGE SCALE GENOMIC DNA]</scope>
    <source>
        <strain evidence="1 2">DSM 23054</strain>
    </source>
</reference>